<gene>
    <name evidence="1" type="ORF">Tci_672653</name>
</gene>
<protein>
    <recommendedName>
        <fullName evidence="2">Reverse transcriptase domain-containing protein</fullName>
    </recommendedName>
</protein>
<name>A0A699KQ03_TANCI</name>
<dbReference type="Gene3D" id="3.10.10.10">
    <property type="entry name" value="HIV Type 1 Reverse Transcriptase, subunit A, domain 1"/>
    <property type="match status" value="1"/>
</dbReference>
<sequence>MGDVYTTLSRFSGEQVNPLGEFSLLIIVGEALHHRSEQITFRIVCFDSPNNMLLGRTTITELGMIPSTMHFAVLYQSKPEPRVIMSEYQDVRRCEGKISINSWCSEQMVTIERQLPTKAKQELIKLLKDNANVFDWQYLDMTGIHRTLKIRGTNFATEHKLNKDKKITPVQQKKRRMASEQAAITSKEVEELRKAGILKETRYQTWVANTVMGHIPQRESSSLHASGRIARNKCISRRIQRLSPNTNGKGGRAQDIFSCPARDVLLSKDAFWTKEYRSHLPE</sequence>
<organism evidence="1">
    <name type="scientific">Tanacetum cinerariifolium</name>
    <name type="common">Dalmatian daisy</name>
    <name type="synonym">Chrysanthemum cinerariifolium</name>
    <dbReference type="NCBI Taxonomy" id="118510"/>
    <lineage>
        <taxon>Eukaryota</taxon>
        <taxon>Viridiplantae</taxon>
        <taxon>Streptophyta</taxon>
        <taxon>Embryophyta</taxon>
        <taxon>Tracheophyta</taxon>
        <taxon>Spermatophyta</taxon>
        <taxon>Magnoliopsida</taxon>
        <taxon>eudicotyledons</taxon>
        <taxon>Gunneridae</taxon>
        <taxon>Pentapetalae</taxon>
        <taxon>asterids</taxon>
        <taxon>campanulids</taxon>
        <taxon>Asterales</taxon>
        <taxon>Asteraceae</taxon>
        <taxon>Asteroideae</taxon>
        <taxon>Anthemideae</taxon>
        <taxon>Anthemidinae</taxon>
        <taxon>Tanacetum</taxon>
    </lineage>
</organism>
<proteinExistence type="predicted"/>
<evidence type="ECO:0000313" key="1">
    <source>
        <dbReference type="EMBL" id="GFB00682.1"/>
    </source>
</evidence>
<dbReference type="EMBL" id="BKCJ010532140">
    <property type="protein sequence ID" value="GFB00682.1"/>
    <property type="molecule type" value="Genomic_DNA"/>
</dbReference>
<feature type="non-terminal residue" evidence="1">
    <location>
        <position position="282"/>
    </location>
</feature>
<dbReference type="AlphaFoldDB" id="A0A699KQ03"/>
<reference evidence="1" key="1">
    <citation type="journal article" date="2019" name="Sci. Rep.">
        <title>Draft genome of Tanacetum cinerariifolium, the natural source of mosquito coil.</title>
        <authorList>
            <person name="Yamashiro T."/>
            <person name="Shiraishi A."/>
            <person name="Satake H."/>
            <person name="Nakayama K."/>
        </authorList>
    </citation>
    <scope>NUCLEOTIDE SEQUENCE</scope>
</reference>
<evidence type="ECO:0008006" key="2">
    <source>
        <dbReference type="Google" id="ProtNLM"/>
    </source>
</evidence>
<comment type="caution">
    <text evidence="1">The sequence shown here is derived from an EMBL/GenBank/DDBJ whole genome shotgun (WGS) entry which is preliminary data.</text>
</comment>
<accession>A0A699KQ03</accession>